<protein>
    <submittedName>
        <fullName evidence="2">YrhB family protein</fullName>
    </submittedName>
</protein>
<dbReference type="Pfam" id="PF15567">
    <property type="entry name" value="Imm35"/>
    <property type="match status" value="1"/>
</dbReference>
<name>A0ABT3IRL8_9BACT</name>
<gene>
    <name evidence="2" type="ORF">OL497_22175</name>
</gene>
<evidence type="ECO:0000313" key="2">
    <source>
        <dbReference type="EMBL" id="MCW3486626.1"/>
    </source>
</evidence>
<comment type="caution">
    <text evidence="2">The sequence shown here is derived from an EMBL/GenBank/DDBJ whole genome shotgun (WGS) entry which is preliminary data.</text>
</comment>
<reference evidence="2 3" key="1">
    <citation type="submission" date="2022-10" db="EMBL/GenBank/DDBJ databases">
        <title>Chitinophaga nivalis PC15 sp. nov., isolated from Pyeongchang county, South Korea.</title>
        <authorList>
            <person name="Trinh H.N."/>
        </authorList>
    </citation>
    <scope>NUCLEOTIDE SEQUENCE [LARGE SCALE GENOMIC DNA]</scope>
    <source>
        <strain evidence="2 3">PC14</strain>
    </source>
</reference>
<proteinExistence type="predicted"/>
<evidence type="ECO:0000313" key="3">
    <source>
        <dbReference type="Proteomes" id="UP001207742"/>
    </source>
</evidence>
<keyword evidence="3" id="KW-1185">Reference proteome</keyword>
<dbReference type="InterPro" id="IPR029082">
    <property type="entry name" value="Imm35"/>
</dbReference>
<dbReference type="Proteomes" id="UP001207742">
    <property type="component" value="Unassembled WGS sequence"/>
</dbReference>
<dbReference type="RefSeq" id="WP_264733441.1">
    <property type="nucleotide sequence ID" value="NZ_JAPDNR010000001.1"/>
</dbReference>
<sequence length="99" mass="11736">MLLERDAKKIIEAKLKLQESKEIEEIVVVDEYTIERATYFVFFYNSKKYVETGDYSWLLLGNTPFIISKITCDIYCTGTAETIEYYMDLFEKGELEIYQ</sequence>
<dbReference type="EMBL" id="JAPDNS010000002">
    <property type="protein sequence ID" value="MCW3486626.1"/>
    <property type="molecule type" value="Genomic_DNA"/>
</dbReference>
<organism evidence="2 3">
    <name type="scientific">Chitinophaga nivalis</name>
    <dbReference type="NCBI Taxonomy" id="2991709"/>
    <lineage>
        <taxon>Bacteria</taxon>
        <taxon>Pseudomonadati</taxon>
        <taxon>Bacteroidota</taxon>
        <taxon>Chitinophagia</taxon>
        <taxon>Chitinophagales</taxon>
        <taxon>Chitinophagaceae</taxon>
        <taxon>Chitinophaga</taxon>
    </lineage>
</organism>
<accession>A0ABT3IRL8</accession>
<evidence type="ECO:0000259" key="1">
    <source>
        <dbReference type="Pfam" id="PF15567"/>
    </source>
</evidence>
<feature type="domain" description="Immunity protein 35" evidence="1">
    <location>
        <begin position="6"/>
        <end position="71"/>
    </location>
</feature>